<comment type="caution">
    <text evidence="2">The sequence shown here is derived from an EMBL/GenBank/DDBJ whole genome shotgun (WGS) entry which is preliminary data.</text>
</comment>
<keyword evidence="3" id="KW-1185">Reference proteome</keyword>
<organism evidence="2 3">
    <name type="scientific">Propioniciclava sinopodophylli</name>
    <dbReference type="NCBI Taxonomy" id="1837344"/>
    <lineage>
        <taxon>Bacteria</taxon>
        <taxon>Bacillati</taxon>
        <taxon>Actinomycetota</taxon>
        <taxon>Actinomycetes</taxon>
        <taxon>Propionibacteriales</taxon>
        <taxon>Propionibacteriaceae</taxon>
        <taxon>Propioniciclava</taxon>
    </lineage>
</organism>
<name>A0A4Q9KHC3_9ACTN</name>
<feature type="domain" description="DUF2249" evidence="1">
    <location>
        <begin position="24"/>
        <end position="92"/>
    </location>
</feature>
<gene>
    <name evidence="2" type="ORF">ET989_02220</name>
</gene>
<dbReference type="OrthoDB" id="8451629at2"/>
<proteinExistence type="predicted"/>
<evidence type="ECO:0000313" key="3">
    <source>
        <dbReference type="Proteomes" id="UP000292373"/>
    </source>
</evidence>
<dbReference type="AlphaFoldDB" id="A0A4Q9KHC3"/>
<dbReference type="Proteomes" id="UP000292373">
    <property type="component" value="Unassembled WGS sequence"/>
</dbReference>
<dbReference type="InterPro" id="IPR018720">
    <property type="entry name" value="DUF2249"/>
</dbReference>
<dbReference type="Pfam" id="PF10006">
    <property type="entry name" value="DUF2249"/>
    <property type="match status" value="1"/>
</dbReference>
<accession>A0A4Q9KHC3</accession>
<dbReference type="EMBL" id="SDMQ01000001">
    <property type="protein sequence ID" value="TBT88769.1"/>
    <property type="molecule type" value="Genomic_DNA"/>
</dbReference>
<protein>
    <submittedName>
        <fullName evidence="2">DUF2249 domain-containing protein</fullName>
    </submittedName>
</protein>
<evidence type="ECO:0000259" key="1">
    <source>
        <dbReference type="Pfam" id="PF10006"/>
    </source>
</evidence>
<sequence length="94" mass="10069">MNDLPITEKKATCGCAHHDEELPVLDARAIPHAIRHAAILGSVASLTPGRALALVAPHDPLPLLAQVREAHGDAIEVTYLEEGPDVWTLKLARV</sequence>
<reference evidence="2 3" key="1">
    <citation type="submission" date="2019-01" db="EMBL/GenBank/DDBJ databases">
        <title>Lactibacter flavus gen. nov., sp. nov., a novel bacterium of the family Propionibacteriaceae isolated from raw milk and dairy products.</title>
        <authorList>
            <person name="Huptas C."/>
            <person name="Wenning M."/>
            <person name="Breitenwieser F."/>
            <person name="Doll E."/>
            <person name="Von Neubeck M."/>
            <person name="Busse H.-J."/>
            <person name="Scherer S."/>
        </authorList>
    </citation>
    <scope>NUCLEOTIDE SEQUENCE [LARGE SCALE GENOMIC DNA]</scope>
    <source>
        <strain evidence="2 3">KCTC 33808</strain>
    </source>
</reference>
<evidence type="ECO:0000313" key="2">
    <source>
        <dbReference type="EMBL" id="TBT88769.1"/>
    </source>
</evidence>
<dbReference type="RefSeq" id="WP_131166897.1">
    <property type="nucleotide sequence ID" value="NZ_SDMQ01000001.1"/>
</dbReference>